<keyword evidence="8" id="KW-0239">DNA-directed DNA polymerase</keyword>
<keyword evidence="8" id="KW-0808">Transferase</keyword>
<keyword evidence="3" id="KW-0255">Endonuclease</keyword>
<evidence type="ECO:0000256" key="8">
    <source>
        <dbReference type="ARBA" id="ARBA00022932"/>
    </source>
</evidence>
<dbReference type="InterPro" id="IPR013103">
    <property type="entry name" value="RVT_2"/>
</dbReference>
<evidence type="ECO:0000313" key="14">
    <source>
        <dbReference type="EMBL" id="GEV86054.1"/>
    </source>
</evidence>
<keyword evidence="4" id="KW-0378">Hydrolase</keyword>
<evidence type="ECO:0000256" key="4">
    <source>
        <dbReference type="ARBA" id="ARBA00022801"/>
    </source>
</evidence>
<dbReference type="PROSITE" id="PS50994">
    <property type="entry name" value="INTEGRASE"/>
    <property type="match status" value="1"/>
</dbReference>
<dbReference type="GO" id="GO:0003964">
    <property type="term" value="F:RNA-directed DNA polymerase activity"/>
    <property type="evidence" value="ECO:0007669"/>
    <property type="project" value="UniProtKB-KW"/>
</dbReference>
<dbReference type="InterPro" id="IPR039537">
    <property type="entry name" value="Retrotran_Ty1/copia-like"/>
</dbReference>
<dbReference type="Pfam" id="PF00665">
    <property type="entry name" value="rve"/>
    <property type="match status" value="1"/>
</dbReference>
<gene>
    <name evidence="14" type="ORF">Tci_158031</name>
</gene>
<keyword evidence="1" id="KW-0540">Nuclease</keyword>
<dbReference type="GO" id="GO:0016787">
    <property type="term" value="F:hydrolase activity"/>
    <property type="evidence" value="ECO:0007669"/>
    <property type="project" value="UniProtKB-KW"/>
</dbReference>
<dbReference type="InterPro" id="IPR036397">
    <property type="entry name" value="RNaseH_sf"/>
</dbReference>
<feature type="region of interest" description="Disordered" evidence="12">
    <location>
        <begin position="1251"/>
        <end position="1285"/>
    </location>
</feature>
<proteinExistence type="predicted"/>
<dbReference type="InterPro" id="IPR025724">
    <property type="entry name" value="GAG-pre-integrase_dom"/>
</dbReference>
<dbReference type="GO" id="GO:0003676">
    <property type="term" value="F:nucleic acid binding"/>
    <property type="evidence" value="ECO:0007669"/>
    <property type="project" value="InterPro"/>
</dbReference>
<keyword evidence="6" id="KW-0229">DNA integration</keyword>
<accession>A0A699GQP6</accession>
<organism evidence="14">
    <name type="scientific">Tanacetum cinerariifolium</name>
    <name type="common">Dalmatian daisy</name>
    <name type="synonym">Chrysanthemum cinerariifolium</name>
    <dbReference type="NCBI Taxonomy" id="118510"/>
    <lineage>
        <taxon>Eukaryota</taxon>
        <taxon>Viridiplantae</taxon>
        <taxon>Streptophyta</taxon>
        <taxon>Embryophyta</taxon>
        <taxon>Tracheophyta</taxon>
        <taxon>Spermatophyta</taxon>
        <taxon>Magnoliopsida</taxon>
        <taxon>eudicotyledons</taxon>
        <taxon>Gunneridae</taxon>
        <taxon>Pentapetalae</taxon>
        <taxon>asterids</taxon>
        <taxon>campanulids</taxon>
        <taxon>Asterales</taxon>
        <taxon>Asteraceae</taxon>
        <taxon>Asteroideae</taxon>
        <taxon>Anthemideae</taxon>
        <taxon>Anthemidinae</taxon>
        <taxon>Tanacetum</taxon>
    </lineage>
</organism>
<sequence>MSTLAESMIVAGADNHPHMLDKPQYESWKSCMELYIQGKDNGWIILNSVENGPLIYPTVALENGTVRPKTYEELSDKEKFQVDCDLKATNIVFQGLPLNVYALVNHHKVAKDIWDRVKLLMQGTSLSKQERECKLYDEFDKFSYVKGETLHQYYLRFAQLINDMNIIQMTMQPVQVNTKFLNSFPPEWGKFFTDVKLARDFHMSNYDQLYAYLEQHEENVFLVQAQAEGKELDEEKLAFLTDLGVVDVDDEENLILAEESRLKMVENQNDPIMKKEKINITPINYSELNNLAKDFGKCFVPQQELSAEQNIWLQSSDKNSKEPSTSNTPVIIEVPSELPKLQAKNTVISKLKETIHSLRENANPAKVKKDVDKIETINIELKHSVAKLLFENEKLHKEREHLKKTYKELYDSIKPSRVHAKEQCDYLIANLNSKLMENADLKTQIQEKLFANASLKNELRKIKGNIVIDNVVSKPHATTIALGMFKLNFEPLGVIGSIGASGSKPTSNTKNTRILESSSSNKTNKVEDQSRSVKSRKNKKIMLLKLNYMTKNRSQFTNFINKFIGTVKFGNDHIDKILDYDDYQIGNVIIFGVYYVEGLGHNLFFVGQFCDSDLEVAFCKHTCFVRNLEDVDLLTGSQEINLYTLSIGDMMKSSPICLLSKASKTKSWLWHRRLSHLNFGTINQLAKQGLVRGLSKLKFEKDHLCSACSLGKSKKKSHKLKSEDTNQEKLYLLHMDLCGSMHVKSINGKKYILVIIDDYSRFTWVKFLRSKDEAPEFIIKFLKMIQVPLNATVKNICIDNDTLFVNQTLQRYYEDVSISHETSMARTLQQNIVVERRNCTLVKAARTIKPDLFDLHVFCALCYPTNDIKDLAKLKAKADVSIFIGYAPVKKAYRIYIRRTRRIMETIHVDFDELTTMASEQSSSGPTLYEITPGTLSSGLMPQPASSTPFVPLIRDECSDVLTSSSSSTSVDQDSASPSTSQTLQASPSHLIPFEPSSKESSSQMVIPNNVHSIYKVKLDDLKGVLKNKARLVARGYCQEEGIDFEESFALTVFLNDILREEVYVSQPDRFVDPENPNHVYKLMNALYGLKQAPRACDLMDTAMVKKSKLDADPQRKEVDPTHYHRMIGSLMYLTASRPEFQFVVYMYADHVGFQDTKRSTSGSIQLLGDRLMSLKPLCSSSGTPSRRSKTQNFMNSFWPKRSPKWMLKPLERFLISFQELKENNSLRKNVDYPKLIWEDFAFQIDYKKKSRGKGSQGKKTADTAEATVDVSKESDPKPARKPIASRRVVKKKVTITITDNIIPDPDVALELGKSISLIEALEEEAARQVHVTHARIMTESIPVPAKRRPSGIAFRDTSRVSKKVSFDPSQKLKGV</sequence>
<feature type="region of interest" description="Disordered" evidence="12">
    <location>
        <begin position="500"/>
        <end position="534"/>
    </location>
</feature>
<dbReference type="EMBL" id="BKCJ010036727">
    <property type="protein sequence ID" value="GEV86054.1"/>
    <property type="molecule type" value="Genomic_DNA"/>
</dbReference>
<evidence type="ECO:0000256" key="9">
    <source>
        <dbReference type="ARBA" id="ARBA00023172"/>
    </source>
</evidence>
<keyword evidence="2" id="KW-0479">Metal-binding</keyword>
<dbReference type="InterPro" id="IPR012337">
    <property type="entry name" value="RNaseH-like_sf"/>
</dbReference>
<evidence type="ECO:0000256" key="11">
    <source>
        <dbReference type="SAM" id="Coils"/>
    </source>
</evidence>
<feature type="coiled-coil region" evidence="11">
    <location>
        <begin position="385"/>
        <end position="412"/>
    </location>
</feature>
<dbReference type="Pfam" id="PF13976">
    <property type="entry name" value="gag_pre-integrs"/>
    <property type="match status" value="1"/>
</dbReference>
<feature type="region of interest" description="Disordered" evidence="12">
    <location>
        <begin position="964"/>
        <end position="1005"/>
    </location>
</feature>
<feature type="compositionally biased region" description="Polar residues" evidence="12">
    <location>
        <begin position="503"/>
        <end position="523"/>
    </location>
</feature>
<keyword evidence="9" id="KW-0233">DNA recombination</keyword>
<dbReference type="GO" id="GO:0003887">
    <property type="term" value="F:DNA-directed DNA polymerase activity"/>
    <property type="evidence" value="ECO:0007669"/>
    <property type="project" value="UniProtKB-KW"/>
</dbReference>
<reference evidence="14" key="1">
    <citation type="journal article" date="2019" name="Sci. Rep.">
        <title>Draft genome of Tanacetum cinerariifolium, the natural source of mosquito coil.</title>
        <authorList>
            <person name="Yamashiro T."/>
            <person name="Shiraishi A."/>
            <person name="Satake H."/>
            <person name="Nakayama K."/>
        </authorList>
    </citation>
    <scope>NUCLEOTIDE SEQUENCE</scope>
</reference>
<dbReference type="Pfam" id="PF25597">
    <property type="entry name" value="SH3_retrovirus"/>
    <property type="match status" value="1"/>
</dbReference>
<evidence type="ECO:0000256" key="10">
    <source>
        <dbReference type="ARBA" id="ARBA00023268"/>
    </source>
</evidence>
<evidence type="ECO:0000256" key="3">
    <source>
        <dbReference type="ARBA" id="ARBA00022759"/>
    </source>
</evidence>
<keyword evidence="8" id="KW-0548">Nucleotidyltransferase</keyword>
<dbReference type="Pfam" id="PF07727">
    <property type="entry name" value="RVT_2"/>
    <property type="match status" value="1"/>
</dbReference>
<evidence type="ECO:0000256" key="1">
    <source>
        <dbReference type="ARBA" id="ARBA00022722"/>
    </source>
</evidence>
<feature type="compositionally biased region" description="Low complexity" evidence="12">
    <location>
        <begin position="964"/>
        <end position="979"/>
    </location>
</feature>
<evidence type="ECO:0000256" key="12">
    <source>
        <dbReference type="SAM" id="MobiDB-lite"/>
    </source>
</evidence>
<dbReference type="InterPro" id="IPR057670">
    <property type="entry name" value="SH3_retrovirus"/>
</dbReference>
<dbReference type="Gene3D" id="3.30.420.10">
    <property type="entry name" value="Ribonuclease H-like superfamily/Ribonuclease H"/>
    <property type="match status" value="1"/>
</dbReference>
<dbReference type="GO" id="GO:0006310">
    <property type="term" value="P:DNA recombination"/>
    <property type="evidence" value="ECO:0007669"/>
    <property type="project" value="UniProtKB-KW"/>
</dbReference>
<dbReference type="SUPFAM" id="SSF53098">
    <property type="entry name" value="Ribonuclease H-like"/>
    <property type="match status" value="1"/>
</dbReference>
<evidence type="ECO:0000256" key="7">
    <source>
        <dbReference type="ARBA" id="ARBA00022918"/>
    </source>
</evidence>
<feature type="domain" description="Integrase catalytic" evidence="13">
    <location>
        <begin position="725"/>
        <end position="896"/>
    </location>
</feature>
<protein>
    <submittedName>
        <fullName evidence="14">Retrovirus-related Pol polyprotein from transposon TNT 1-94</fullName>
    </submittedName>
</protein>
<dbReference type="PANTHER" id="PTHR42648:SF11">
    <property type="entry name" value="TRANSPOSON TY4-P GAG-POL POLYPROTEIN"/>
    <property type="match status" value="1"/>
</dbReference>
<keyword evidence="7" id="KW-0695">RNA-directed DNA polymerase</keyword>
<evidence type="ECO:0000256" key="6">
    <source>
        <dbReference type="ARBA" id="ARBA00022908"/>
    </source>
</evidence>
<keyword evidence="5" id="KW-0460">Magnesium</keyword>
<dbReference type="InterPro" id="IPR001584">
    <property type="entry name" value="Integrase_cat-core"/>
</dbReference>
<evidence type="ECO:0000256" key="5">
    <source>
        <dbReference type="ARBA" id="ARBA00022842"/>
    </source>
</evidence>
<dbReference type="GO" id="GO:0046872">
    <property type="term" value="F:metal ion binding"/>
    <property type="evidence" value="ECO:0007669"/>
    <property type="project" value="UniProtKB-KW"/>
</dbReference>
<evidence type="ECO:0000259" key="13">
    <source>
        <dbReference type="PROSITE" id="PS50994"/>
    </source>
</evidence>
<evidence type="ECO:0000256" key="2">
    <source>
        <dbReference type="ARBA" id="ARBA00022723"/>
    </source>
</evidence>
<dbReference type="GO" id="GO:0004519">
    <property type="term" value="F:endonuclease activity"/>
    <property type="evidence" value="ECO:0007669"/>
    <property type="project" value="UniProtKB-KW"/>
</dbReference>
<name>A0A699GQP6_TANCI</name>
<dbReference type="GO" id="GO:0015074">
    <property type="term" value="P:DNA integration"/>
    <property type="evidence" value="ECO:0007669"/>
    <property type="project" value="UniProtKB-KW"/>
</dbReference>
<dbReference type="PANTHER" id="PTHR42648">
    <property type="entry name" value="TRANSPOSASE, PUTATIVE-RELATED"/>
    <property type="match status" value="1"/>
</dbReference>
<dbReference type="Pfam" id="PF14223">
    <property type="entry name" value="Retrotran_gag_2"/>
    <property type="match status" value="1"/>
</dbReference>
<comment type="caution">
    <text evidence="14">The sequence shown here is derived from an EMBL/GenBank/DDBJ whole genome shotgun (WGS) entry which is preliminary data.</text>
</comment>
<keyword evidence="10" id="KW-0511">Multifunctional enzyme</keyword>
<keyword evidence="11" id="KW-0175">Coiled coil</keyword>